<accession>A0A7S2F6E1</accession>
<evidence type="ECO:0000313" key="2">
    <source>
        <dbReference type="EMBL" id="CAD9376851.1"/>
    </source>
</evidence>
<dbReference type="AlphaFoldDB" id="A0A7S2F6E1"/>
<feature type="signal peptide" evidence="1">
    <location>
        <begin position="1"/>
        <end position="24"/>
    </location>
</feature>
<reference evidence="2" key="1">
    <citation type="submission" date="2021-01" db="EMBL/GenBank/DDBJ databases">
        <authorList>
            <person name="Corre E."/>
            <person name="Pelletier E."/>
            <person name="Niang G."/>
            <person name="Scheremetjew M."/>
            <person name="Finn R."/>
            <person name="Kale V."/>
            <person name="Holt S."/>
            <person name="Cochrane G."/>
            <person name="Meng A."/>
            <person name="Brown T."/>
            <person name="Cohen L."/>
        </authorList>
    </citation>
    <scope>NUCLEOTIDE SEQUENCE</scope>
    <source>
        <strain evidence="2">CCMP2222</strain>
    </source>
</reference>
<proteinExistence type="predicted"/>
<name>A0A7S2F6E1_9DINO</name>
<gene>
    <name evidence="2" type="ORF">AAND1436_LOCUS6544</name>
</gene>
<feature type="chain" id="PRO_5030608079" evidence="1">
    <location>
        <begin position="25"/>
        <end position="146"/>
    </location>
</feature>
<keyword evidence="1" id="KW-0732">Signal</keyword>
<protein>
    <submittedName>
        <fullName evidence="2">Uncharacterized protein</fullName>
    </submittedName>
</protein>
<organism evidence="2">
    <name type="scientific">Alexandrium andersonii</name>
    <dbReference type="NCBI Taxonomy" id="327968"/>
    <lineage>
        <taxon>Eukaryota</taxon>
        <taxon>Sar</taxon>
        <taxon>Alveolata</taxon>
        <taxon>Dinophyceae</taxon>
        <taxon>Gonyaulacales</taxon>
        <taxon>Pyrocystaceae</taxon>
        <taxon>Alexandrium</taxon>
    </lineage>
</organism>
<dbReference type="EMBL" id="HBGQ01013316">
    <property type="protein sequence ID" value="CAD9376851.1"/>
    <property type="molecule type" value="Transcribed_RNA"/>
</dbReference>
<evidence type="ECO:0000256" key="1">
    <source>
        <dbReference type="SAM" id="SignalP"/>
    </source>
</evidence>
<sequence length="146" mass="15658">MAVARPFSVVLMTFATCWLPAVQSTRVLDADVSVEVARANATETRVARANANETETGACSGFEYKCGCVSESLPSGMSIYTCGVYQGNQMASLTAKWYQCGKYCILQTSTPPAQCCSMVQNALNRYDGTLPGCVKVVSDCRGSTYD</sequence>